<feature type="transmembrane region" description="Helical" evidence="6">
    <location>
        <begin position="273"/>
        <end position="296"/>
    </location>
</feature>
<dbReference type="PANTHER" id="PTHR35007">
    <property type="entry name" value="INTEGRAL MEMBRANE PROTEIN-RELATED"/>
    <property type="match status" value="1"/>
</dbReference>
<keyword evidence="9" id="KW-1185">Reference proteome</keyword>
<feature type="domain" description="Type II secretion system protein GspF" evidence="7">
    <location>
        <begin position="164"/>
        <end position="291"/>
    </location>
</feature>
<dbReference type="Proteomes" id="UP000468901">
    <property type="component" value="Unassembled WGS sequence"/>
</dbReference>
<dbReference type="Pfam" id="PF00482">
    <property type="entry name" value="T2SSF"/>
    <property type="match status" value="1"/>
</dbReference>
<organism evidence="8 9">
    <name type="scientific">Parvibaculum sedimenti</name>
    <dbReference type="NCBI Taxonomy" id="2608632"/>
    <lineage>
        <taxon>Bacteria</taxon>
        <taxon>Pseudomonadati</taxon>
        <taxon>Pseudomonadota</taxon>
        <taxon>Alphaproteobacteria</taxon>
        <taxon>Hyphomicrobiales</taxon>
        <taxon>Parvibaculaceae</taxon>
        <taxon>Parvibaculum</taxon>
    </lineage>
</organism>
<dbReference type="InterPro" id="IPR018076">
    <property type="entry name" value="T2SS_GspF_dom"/>
</dbReference>
<keyword evidence="3 6" id="KW-0812">Transmembrane</keyword>
<dbReference type="EMBL" id="WESC01000019">
    <property type="protein sequence ID" value="KAB7738611.1"/>
    <property type="molecule type" value="Genomic_DNA"/>
</dbReference>
<accession>A0A6N6VIC2</accession>
<evidence type="ECO:0000313" key="8">
    <source>
        <dbReference type="EMBL" id="KAB7738611.1"/>
    </source>
</evidence>
<keyword evidence="5 6" id="KW-0472">Membrane</keyword>
<evidence type="ECO:0000313" key="9">
    <source>
        <dbReference type="Proteomes" id="UP000468901"/>
    </source>
</evidence>
<evidence type="ECO:0000256" key="4">
    <source>
        <dbReference type="ARBA" id="ARBA00022989"/>
    </source>
</evidence>
<evidence type="ECO:0000256" key="6">
    <source>
        <dbReference type="SAM" id="Phobius"/>
    </source>
</evidence>
<dbReference type="AlphaFoldDB" id="A0A6N6VIC2"/>
<evidence type="ECO:0000256" key="5">
    <source>
        <dbReference type="ARBA" id="ARBA00023136"/>
    </source>
</evidence>
<evidence type="ECO:0000256" key="2">
    <source>
        <dbReference type="ARBA" id="ARBA00022475"/>
    </source>
</evidence>
<comment type="subcellular location">
    <subcellularLocation>
        <location evidence="1">Cell membrane</location>
        <topology evidence="1">Multi-pass membrane protein</topology>
    </subcellularLocation>
</comment>
<dbReference type="PANTHER" id="PTHR35007:SF2">
    <property type="entry name" value="PILUS ASSEMBLE PROTEIN"/>
    <property type="match status" value="1"/>
</dbReference>
<evidence type="ECO:0000259" key="7">
    <source>
        <dbReference type="Pfam" id="PF00482"/>
    </source>
</evidence>
<proteinExistence type="predicted"/>
<feature type="transmembrane region" description="Helical" evidence="6">
    <location>
        <begin position="95"/>
        <end position="120"/>
    </location>
</feature>
<dbReference type="GO" id="GO:0005886">
    <property type="term" value="C:plasma membrane"/>
    <property type="evidence" value="ECO:0007669"/>
    <property type="project" value="UniProtKB-SubCell"/>
</dbReference>
<evidence type="ECO:0000256" key="3">
    <source>
        <dbReference type="ARBA" id="ARBA00022692"/>
    </source>
</evidence>
<reference evidence="8 9" key="1">
    <citation type="submission" date="2019-09" db="EMBL/GenBank/DDBJ databases">
        <title>Parvibaculum sedimenti sp. nov., isolated from sediment.</title>
        <authorList>
            <person name="Wang Y."/>
        </authorList>
    </citation>
    <scope>NUCLEOTIDE SEQUENCE [LARGE SCALE GENOMIC DNA]</scope>
    <source>
        <strain evidence="8 9">HXT-9</strain>
    </source>
</reference>
<gene>
    <name evidence="8" type="ORF">F2P47_16510</name>
</gene>
<comment type="caution">
    <text evidence="8">The sequence shown here is derived from an EMBL/GenBank/DDBJ whole genome shotgun (WGS) entry which is preliminary data.</text>
</comment>
<protein>
    <recommendedName>
        <fullName evidence="7">Type II secretion system protein GspF domain-containing protein</fullName>
    </recommendedName>
</protein>
<feature type="transmembrane region" description="Helical" evidence="6">
    <location>
        <begin position="12"/>
        <end position="35"/>
    </location>
</feature>
<sequence length="317" mass="34164">MGTPMTSFDAVIWIVAILSLTAGALALVLSASIYVRHRDAGTRLSALVGGGKMPGDILETMAGWAERLGRRLVSENAPAKEIRDLLTKAGFFRPAALYIFVVVRIAFAIATGFVFLAWFGLTNINLGIGVILSVLSYRYALIAVKYLGERRARRIQRELPSVLDIILMVLDSGVSIDQCLHYVAGVIKGSAPTTAVVFIRHVADLDSGVPYDVALDKLGQRLAVDEGIDFANLLKQAIFHGGELSVSIRRFAGDLADGRLALARDTAGRRSTYLTIVLVLFFVPVLLVILMGPAAVRIGETLVAAGHRVHSSEIRAK</sequence>
<name>A0A6N6VIC2_9HYPH</name>
<evidence type="ECO:0000256" key="1">
    <source>
        <dbReference type="ARBA" id="ARBA00004651"/>
    </source>
</evidence>
<keyword evidence="4 6" id="KW-1133">Transmembrane helix</keyword>
<keyword evidence="2" id="KW-1003">Cell membrane</keyword>
<feature type="transmembrane region" description="Helical" evidence="6">
    <location>
        <begin position="126"/>
        <end position="147"/>
    </location>
</feature>